<protein>
    <submittedName>
        <fullName evidence="2">Uncharacterized protein</fullName>
    </submittedName>
</protein>
<evidence type="ECO:0000256" key="1">
    <source>
        <dbReference type="SAM" id="MobiDB-lite"/>
    </source>
</evidence>
<evidence type="ECO:0000313" key="3">
    <source>
        <dbReference type="Proteomes" id="UP000516093"/>
    </source>
</evidence>
<proteinExistence type="predicted"/>
<dbReference type="EMBL" id="CP060784">
    <property type="protein sequence ID" value="QNP52546.1"/>
    <property type="molecule type" value="Genomic_DNA"/>
</dbReference>
<name>A0A7H0GW80_9BACT</name>
<organism evidence="2 3">
    <name type="scientific">Hymenobacter qilianensis</name>
    <dbReference type="NCBI Taxonomy" id="1385715"/>
    <lineage>
        <taxon>Bacteria</taxon>
        <taxon>Pseudomonadati</taxon>
        <taxon>Bacteroidota</taxon>
        <taxon>Cytophagia</taxon>
        <taxon>Cytophagales</taxon>
        <taxon>Hymenobacteraceae</taxon>
        <taxon>Hymenobacter</taxon>
    </lineage>
</organism>
<feature type="region of interest" description="Disordered" evidence="1">
    <location>
        <begin position="89"/>
        <end position="126"/>
    </location>
</feature>
<gene>
    <name evidence="2" type="ORF">H9L05_01860</name>
</gene>
<dbReference type="RefSeq" id="WP_187732799.1">
    <property type="nucleotide sequence ID" value="NZ_BMFN01000002.1"/>
</dbReference>
<reference evidence="2 3" key="1">
    <citation type="submission" date="2020-08" db="EMBL/GenBank/DDBJ databases">
        <title>Genome sequence of Hymenobacter qilianensis JCM 19763T.</title>
        <authorList>
            <person name="Hyun D.-W."/>
            <person name="Bae J.-W."/>
        </authorList>
    </citation>
    <scope>NUCLEOTIDE SEQUENCE [LARGE SCALE GENOMIC DNA]</scope>
    <source>
        <strain evidence="2 3">JCM 19763</strain>
    </source>
</reference>
<sequence length="126" mass="14020">MDVTIPPFDPCAGKRMKLKDAVRWTEKFRRDHNQPTDKPTLSHYFGKDFLLDMLNEKPECAGLRFYQAIDDLGVGRVVVVGVDDKGNDLLPHRMSDGTLPDDGDDAVGDTPMGCPDNCDPNSPLMQ</sequence>
<dbReference type="Proteomes" id="UP000516093">
    <property type="component" value="Chromosome"/>
</dbReference>
<dbReference type="AlphaFoldDB" id="A0A7H0GW80"/>
<keyword evidence="3" id="KW-1185">Reference proteome</keyword>
<evidence type="ECO:0000313" key="2">
    <source>
        <dbReference type="EMBL" id="QNP52546.1"/>
    </source>
</evidence>
<dbReference type="KEGG" id="hqi:H9L05_01860"/>
<accession>A0A7H0GW80</accession>